<evidence type="ECO:0000256" key="5">
    <source>
        <dbReference type="ARBA" id="ARBA00023277"/>
    </source>
</evidence>
<proteinExistence type="inferred from homology"/>
<keyword evidence="5" id="KW-0119">Carbohydrate metabolism</keyword>
<dbReference type="GO" id="GO:0006032">
    <property type="term" value="P:chitin catabolic process"/>
    <property type="evidence" value="ECO:0007669"/>
    <property type="project" value="UniProtKB-KW"/>
</dbReference>
<feature type="signal peptide" evidence="10">
    <location>
        <begin position="1"/>
        <end position="18"/>
    </location>
</feature>
<evidence type="ECO:0000256" key="3">
    <source>
        <dbReference type="ARBA" id="ARBA00022801"/>
    </source>
</evidence>
<evidence type="ECO:0000256" key="8">
    <source>
        <dbReference type="RuleBase" id="RU000489"/>
    </source>
</evidence>
<dbReference type="SUPFAM" id="SSF51445">
    <property type="entry name" value="(Trans)glycosidases"/>
    <property type="match status" value="1"/>
</dbReference>
<dbReference type="EC" id="3.2.1.14" evidence="2"/>
<dbReference type="InterPro" id="IPR001579">
    <property type="entry name" value="Glyco_hydro_18_chit_AS"/>
</dbReference>
<evidence type="ECO:0000256" key="2">
    <source>
        <dbReference type="ARBA" id="ARBA00012729"/>
    </source>
</evidence>
<dbReference type="GO" id="GO:0005576">
    <property type="term" value="C:extracellular region"/>
    <property type="evidence" value="ECO:0007669"/>
    <property type="project" value="TreeGrafter"/>
</dbReference>
<dbReference type="PROSITE" id="PS51910">
    <property type="entry name" value="GH18_2"/>
    <property type="match status" value="1"/>
</dbReference>
<dbReference type="InterPro" id="IPR017853">
    <property type="entry name" value="GH"/>
</dbReference>
<name>A0A163LWX4_ABSGL</name>
<keyword evidence="3 8" id="KW-0378">Hydrolase</keyword>
<evidence type="ECO:0000313" key="12">
    <source>
        <dbReference type="EMBL" id="SAL97498.1"/>
    </source>
</evidence>
<dbReference type="InParanoid" id="A0A163LWX4"/>
<reference evidence="12" key="1">
    <citation type="submission" date="2016-04" db="EMBL/GenBank/DDBJ databases">
        <authorList>
            <person name="Evans L.H."/>
            <person name="Alamgir A."/>
            <person name="Owens N."/>
            <person name="Weber N.D."/>
            <person name="Virtaneva K."/>
            <person name="Barbian K."/>
            <person name="Babar A."/>
            <person name="Rosenke K."/>
        </authorList>
    </citation>
    <scope>NUCLEOTIDE SEQUENCE [LARGE SCALE GENOMIC DNA]</scope>
    <source>
        <strain evidence="12">CBS 101.48</strain>
    </source>
</reference>
<gene>
    <name evidence="12" type="primary">ABSGL_02995.1 scaffold 4097</name>
</gene>
<dbReference type="PROSITE" id="PS01095">
    <property type="entry name" value="GH18_1"/>
    <property type="match status" value="1"/>
</dbReference>
<evidence type="ECO:0000256" key="4">
    <source>
        <dbReference type="ARBA" id="ARBA00023024"/>
    </source>
</evidence>
<dbReference type="GO" id="GO:0000272">
    <property type="term" value="P:polysaccharide catabolic process"/>
    <property type="evidence" value="ECO:0007669"/>
    <property type="project" value="UniProtKB-KW"/>
</dbReference>
<dbReference type="OrthoDB" id="6020543at2759"/>
<keyword evidence="4" id="KW-0146">Chitin degradation</keyword>
<feature type="chain" id="PRO_5007844064" description="chitinase" evidence="10">
    <location>
        <begin position="19"/>
        <end position="481"/>
    </location>
</feature>
<evidence type="ECO:0000256" key="7">
    <source>
        <dbReference type="ARBA" id="ARBA00023326"/>
    </source>
</evidence>
<dbReference type="InterPro" id="IPR001223">
    <property type="entry name" value="Glyco_hydro18_cat"/>
</dbReference>
<dbReference type="PANTHER" id="PTHR45708:SF49">
    <property type="entry name" value="ENDOCHITINASE"/>
    <property type="match status" value="1"/>
</dbReference>
<keyword evidence="7" id="KW-0624">Polysaccharide degradation</keyword>
<keyword evidence="6 8" id="KW-0326">Glycosidase</keyword>
<dbReference type="InterPro" id="IPR050542">
    <property type="entry name" value="Glycosyl_Hydrlase18_Chitinase"/>
</dbReference>
<comment type="similarity">
    <text evidence="9">Belongs to the glycosyl hydrolase 18 family.</text>
</comment>
<evidence type="ECO:0000313" key="13">
    <source>
        <dbReference type="Proteomes" id="UP000078561"/>
    </source>
</evidence>
<protein>
    <recommendedName>
        <fullName evidence="2">chitinase</fullName>
        <ecNumber evidence="2">3.2.1.14</ecNumber>
    </recommendedName>
</protein>
<dbReference type="OMA" id="NVENCEQ"/>
<organism evidence="12">
    <name type="scientific">Absidia glauca</name>
    <name type="common">Pin mould</name>
    <dbReference type="NCBI Taxonomy" id="4829"/>
    <lineage>
        <taxon>Eukaryota</taxon>
        <taxon>Fungi</taxon>
        <taxon>Fungi incertae sedis</taxon>
        <taxon>Mucoromycota</taxon>
        <taxon>Mucoromycotina</taxon>
        <taxon>Mucoromycetes</taxon>
        <taxon>Mucorales</taxon>
        <taxon>Cunninghamellaceae</taxon>
        <taxon>Absidia</taxon>
    </lineage>
</organism>
<accession>A0A163LWX4</accession>
<dbReference type="EMBL" id="LT551811">
    <property type="protein sequence ID" value="SAL97498.1"/>
    <property type="molecule type" value="Genomic_DNA"/>
</dbReference>
<keyword evidence="10" id="KW-0732">Signal</keyword>
<comment type="catalytic activity">
    <reaction evidence="1">
        <text>Random endo-hydrolysis of N-acetyl-beta-D-glucosaminide (1-&gt;4)-beta-linkages in chitin and chitodextrins.</text>
        <dbReference type="EC" id="3.2.1.14"/>
    </reaction>
</comment>
<feature type="domain" description="GH18" evidence="11">
    <location>
        <begin position="43"/>
        <end position="337"/>
    </location>
</feature>
<dbReference type="AlphaFoldDB" id="A0A163LWX4"/>
<evidence type="ECO:0000256" key="9">
    <source>
        <dbReference type="RuleBase" id="RU004453"/>
    </source>
</evidence>
<evidence type="ECO:0000259" key="11">
    <source>
        <dbReference type="PROSITE" id="PS51910"/>
    </source>
</evidence>
<dbReference type="Gene3D" id="3.20.20.80">
    <property type="entry name" value="Glycosidases"/>
    <property type="match status" value="1"/>
</dbReference>
<keyword evidence="13" id="KW-1185">Reference proteome</keyword>
<dbReference type="GO" id="GO:0008843">
    <property type="term" value="F:endochitinase activity"/>
    <property type="evidence" value="ECO:0007669"/>
    <property type="project" value="UniProtKB-EC"/>
</dbReference>
<evidence type="ECO:0000256" key="6">
    <source>
        <dbReference type="ARBA" id="ARBA00023295"/>
    </source>
</evidence>
<evidence type="ECO:0000256" key="1">
    <source>
        <dbReference type="ARBA" id="ARBA00000822"/>
    </source>
</evidence>
<dbReference type="Proteomes" id="UP000078561">
    <property type="component" value="Unassembled WGS sequence"/>
</dbReference>
<dbReference type="Pfam" id="PF00704">
    <property type="entry name" value="Glyco_hydro_18"/>
    <property type="match status" value="1"/>
</dbReference>
<sequence>MKLLGSIGCILLLPAVSCGVIWENDFRNVEFKHRSAYQDRDFNNLALYWGQGNRQEQPLSYYCQQPGVSIIIVGFVNDFVGGNNNSPVINVADHCEDVENCPQVGQDISFCQEQGVKVLMSLGGASGPYRHQKWEPDTLAWSLWNKFLGGSSPTINRPFGDVIMDGIDFDPEAVSGENYDKLVHDLRVLSKLYVPAKKFLLTAAPQCPDLEYYKKNAMYNILHPNPQYTEAYLDMVFVQFYNNYCSASEFEKAALGTTSRTFNFGAWNTWAEQSSKSTKVYLGILGKQGHHDSGYVQFNQLTKIMDDVHRFSKFGGVMIWDALYAYSNPVFNGDQYGKATSQYLTRLASPPPVVRLDNTMPLLLPLGNHSYSAPGEITKDDFSDALTPFSCTNGQGFVLLNSVVLRNLLDHVGSNQQLNTMDPMYKEEDVDSVLTKGSYICLGPLTDGDRVVGVGLNYIYNATIATIDDRRLEFSLSSLEG</sequence>
<dbReference type="PANTHER" id="PTHR45708">
    <property type="entry name" value="ENDOCHITINASE"/>
    <property type="match status" value="1"/>
</dbReference>
<evidence type="ECO:0000256" key="10">
    <source>
        <dbReference type="SAM" id="SignalP"/>
    </source>
</evidence>